<name>A0A2G5TUU4_9PELO</name>
<evidence type="ECO:0000313" key="7">
    <source>
        <dbReference type="EMBL" id="PIC31085.1"/>
    </source>
</evidence>
<keyword evidence="5 6" id="KW-0472">Membrane</keyword>
<dbReference type="AlphaFoldDB" id="A0A2G5TUU4"/>
<dbReference type="Proteomes" id="UP000230233">
    <property type="component" value="Chromosome V"/>
</dbReference>
<dbReference type="PRINTS" id="PR00699">
    <property type="entry name" value="TMPROTEINSRB"/>
</dbReference>
<comment type="similarity">
    <text evidence="2">Belongs to the nematode receptor-like protein srb family.</text>
</comment>
<evidence type="ECO:0000256" key="4">
    <source>
        <dbReference type="ARBA" id="ARBA00022989"/>
    </source>
</evidence>
<dbReference type="GO" id="GO:0016020">
    <property type="term" value="C:membrane"/>
    <property type="evidence" value="ECO:0007669"/>
    <property type="project" value="UniProtKB-SubCell"/>
</dbReference>
<evidence type="ECO:0000256" key="3">
    <source>
        <dbReference type="ARBA" id="ARBA00022692"/>
    </source>
</evidence>
<keyword evidence="3 6" id="KW-0812">Transmembrane</keyword>
<dbReference type="PANTHER" id="PTHR31216">
    <property type="entry name" value="SERPENTINE RECEPTOR CLASS BETA-1-RELATED-RELATED"/>
    <property type="match status" value="1"/>
</dbReference>
<accession>A0A2G5TUU4</accession>
<reference evidence="8" key="1">
    <citation type="submission" date="2017-10" db="EMBL/GenBank/DDBJ databases">
        <title>Rapid genome shrinkage in a self-fertile nematode reveals novel sperm competition proteins.</title>
        <authorList>
            <person name="Yin D."/>
            <person name="Schwarz E.M."/>
            <person name="Thomas C.G."/>
            <person name="Felde R.L."/>
            <person name="Korf I.F."/>
            <person name="Cutter A.D."/>
            <person name="Schartner C.M."/>
            <person name="Ralston E.J."/>
            <person name="Meyer B.J."/>
            <person name="Haag E.S."/>
        </authorList>
    </citation>
    <scope>NUCLEOTIDE SEQUENCE [LARGE SCALE GENOMIC DNA]</scope>
    <source>
        <strain evidence="8">JU1422</strain>
    </source>
</reference>
<evidence type="ECO:0000256" key="1">
    <source>
        <dbReference type="ARBA" id="ARBA00004141"/>
    </source>
</evidence>
<gene>
    <name evidence="7" type="primary">Cnig_chr_V.g22111</name>
    <name evidence="7" type="ORF">B9Z55_022111</name>
</gene>
<dbReference type="EMBL" id="PDUG01000005">
    <property type="protein sequence ID" value="PIC31085.1"/>
    <property type="molecule type" value="Genomic_DNA"/>
</dbReference>
<dbReference type="Pfam" id="PF02175">
    <property type="entry name" value="7TM_GPCR_Srb"/>
    <property type="match status" value="1"/>
</dbReference>
<keyword evidence="4 6" id="KW-1133">Transmembrane helix</keyword>
<protein>
    <recommendedName>
        <fullName evidence="9">Serpentine receptor class gamma</fullName>
    </recommendedName>
</protein>
<feature type="transmembrane region" description="Helical" evidence="6">
    <location>
        <begin position="73"/>
        <end position="95"/>
    </location>
</feature>
<proteinExistence type="inferred from homology"/>
<evidence type="ECO:0008006" key="9">
    <source>
        <dbReference type="Google" id="ProtNLM"/>
    </source>
</evidence>
<feature type="transmembrane region" description="Helical" evidence="6">
    <location>
        <begin position="26"/>
        <end position="49"/>
    </location>
</feature>
<comment type="subcellular location">
    <subcellularLocation>
        <location evidence="1">Membrane</location>
        <topology evidence="1">Multi-pass membrane protein</topology>
    </subcellularLocation>
</comment>
<evidence type="ECO:0000256" key="5">
    <source>
        <dbReference type="ARBA" id="ARBA00023136"/>
    </source>
</evidence>
<evidence type="ECO:0000256" key="6">
    <source>
        <dbReference type="SAM" id="Phobius"/>
    </source>
</evidence>
<evidence type="ECO:0000256" key="2">
    <source>
        <dbReference type="ARBA" id="ARBA00006860"/>
    </source>
</evidence>
<dbReference type="GO" id="GO:0004888">
    <property type="term" value="F:transmembrane signaling receptor activity"/>
    <property type="evidence" value="ECO:0007669"/>
    <property type="project" value="InterPro"/>
</dbReference>
<dbReference type="GO" id="GO:0007606">
    <property type="term" value="P:sensory perception of chemical stimulus"/>
    <property type="evidence" value="ECO:0007669"/>
    <property type="project" value="InterPro"/>
</dbReference>
<dbReference type="PANTHER" id="PTHR31216:SF1">
    <property type="entry name" value="SERPENTINE RECEPTOR CLASS BETA-3"/>
    <property type="match status" value="1"/>
</dbReference>
<dbReference type="OrthoDB" id="5836746at2759"/>
<dbReference type="InterPro" id="IPR002184">
    <property type="entry name" value="7TM_GPCR_serpentine_rcpt_Srb"/>
</dbReference>
<comment type="caution">
    <text evidence="7">The sequence shown here is derived from an EMBL/GenBank/DDBJ whole genome shotgun (WGS) entry which is preliminary data.</text>
</comment>
<feature type="transmembrane region" description="Helical" evidence="6">
    <location>
        <begin position="163"/>
        <end position="187"/>
    </location>
</feature>
<keyword evidence="8" id="KW-1185">Reference proteome</keyword>
<evidence type="ECO:0000313" key="8">
    <source>
        <dbReference type="Proteomes" id="UP000230233"/>
    </source>
</evidence>
<sequence>MLLPIGFSIERLYALKNAENYEKEKIFLGPILVIILVALDFLFIGLIYFDEEFTGPFISLILVPSTSAFQFNIYFYCLLGVQIFNLICNIFTLVFHSKKHRNSQQKTNTLSFQYVMAEVNDSSMFTLVVSFSHLLFAGFYIICGIFARQFGPTFFDNVVDYTVARAVFCSIPSYNFMIVFIGSLILFQQNKKKASKVASNIALVSIGQEGALNYENVTRNIWDRAVN</sequence>
<feature type="transmembrane region" description="Helical" evidence="6">
    <location>
        <begin position="124"/>
        <end position="147"/>
    </location>
</feature>
<organism evidence="7 8">
    <name type="scientific">Caenorhabditis nigoni</name>
    <dbReference type="NCBI Taxonomy" id="1611254"/>
    <lineage>
        <taxon>Eukaryota</taxon>
        <taxon>Metazoa</taxon>
        <taxon>Ecdysozoa</taxon>
        <taxon>Nematoda</taxon>
        <taxon>Chromadorea</taxon>
        <taxon>Rhabditida</taxon>
        <taxon>Rhabditina</taxon>
        <taxon>Rhabditomorpha</taxon>
        <taxon>Rhabditoidea</taxon>
        <taxon>Rhabditidae</taxon>
        <taxon>Peloderinae</taxon>
        <taxon>Caenorhabditis</taxon>
    </lineage>
</organism>